<dbReference type="GO" id="GO:0032259">
    <property type="term" value="P:methylation"/>
    <property type="evidence" value="ECO:0007669"/>
    <property type="project" value="UniProtKB-KW"/>
</dbReference>
<evidence type="ECO:0000256" key="1">
    <source>
        <dbReference type="ARBA" id="ARBA00022603"/>
    </source>
</evidence>
<dbReference type="Pfam" id="PF01596">
    <property type="entry name" value="Methyltransf_3"/>
    <property type="match status" value="1"/>
</dbReference>
<dbReference type="PANTHER" id="PTHR10509">
    <property type="entry name" value="O-METHYLTRANSFERASE-RELATED"/>
    <property type="match status" value="1"/>
</dbReference>
<name>A0A6J4QNG1_9ACTN</name>
<keyword evidence="3" id="KW-0949">S-adenosyl-L-methionine</keyword>
<organism evidence="4">
    <name type="scientific">uncultured Rubrobacteraceae bacterium</name>
    <dbReference type="NCBI Taxonomy" id="349277"/>
    <lineage>
        <taxon>Bacteria</taxon>
        <taxon>Bacillati</taxon>
        <taxon>Actinomycetota</taxon>
        <taxon>Rubrobacteria</taxon>
        <taxon>Rubrobacterales</taxon>
        <taxon>Rubrobacteraceae</taxon>
        <taxon>environmental samples</taxon>
    </lineage>
</organism>
<reference evidence="4" key="1">
    <citation type="submission" date="2020-02" db="EMBL/GenBank/DDBJ databases">
        <authorList>
            <person name="Meier V. D."/>
        </authorList>
    </citation>
    <scope>NUCLEOTIDE SEQUENCE</scope>
    <source>
        <strain evidence="4">AVDCRST_MAG37</strain>
    </source>
</reference>
<dbReference type="InterPro" id="IPR029063">
    <property type="entry name" value="SAM-dependent_MTases_sf"/>
</dbReference>
<dbReference type="CDD" id="cd02440">
    <property type="entry name" value="AdoMet_MTases"/>
    <property type="match status" value="1"/>
</dbReference>
<evidence type="ECO:0000256" key="2">
    <source>
        <dbReference type="ARBA" id="ARBA00022679"/>
    </source>
</evidence>
<dbReference type="SUPFAM" id="SSF53335">
    <property type="entry name" value="S-adenosyl-L-methionine-dependent methyltransferases"/>
    <property type="match status" value="1"/>
</dbReference>
<dbReference type="GO" id="GO:0008171">
    <property type="term" value="F:O-methyltransferase activity"/>
    <property type="evidence" value="ECO:0007669"/>
    <property type="project" value="InterPro"/>
</dbReference>
<protein>
    <submittedName>
        <fullName evidence="4">O-methyltransferase</fullName>
    </submittedName>
</protein>
<dbReference type="PANTHER" id="PTHR10509:SF14">
    <property type="entry name" value="CAFFEOYL-COA O-METHYLTRANSFERASE 3-RELATED"/>
    <property type="match status" value="1"/>
</dbReference>
<dbReference type="Gene3D" id="3.40.50.150">
    <property type="entry name" value="Vaccinia Virus protein VP39"/>
    <property type="match status" value="1"/>
</dbReference>
<dbReference type="GO" id="GO:0008757">
    <property type="term" value="F:S-adenosylmethionine-dependent methyltransferase activity"/>
    <property type="evidence" value="ECO:0007669"/>
    <property type="project" value="TreeGrafter"/>
</dbReference>
<proteinExistence type="predicted"/>
<dbReference type="InterPro" id="IPR002935">
    <property type="entry name" value="SAM_O-MeTrfase"/>
</dbReference>
<dbReference type="InterPro" id="IPR050362">
    <property type="entry name" value="Cation-dep_OMT"/>
</dbReference>
<keyword evidence="2 4" id="KW-0808">Transferase</keyword>
<dbReference type="EMBL" id="CADCVD010000104">
    <property type="protein sequence ID" value="CAA9449672.1"/>
    <property type="molecule type" value="Genomic_DNA"/>
</dbReference>
<sequence>MRDNPKDRLTQIDLYIERLFAPPDPALEKALRRSQEAGLPEINVSPNEGRLLQLLAEITGVRRILEIGTLGGYSTIHLARALPEDGMMITLELNEAYARVARENIAHAGLEERVEVRVGDAKAMLAGMVEEGAEPFDLTFIDADKESYTEYLERSLLLARPGSLILADNAIRGGSVIEPEDGSARATHEFNESLANDPRLSALILPLIRGGMDGLAVARVL</sequence>
<evidence type="ECO:0000256" key="3">
    <source>
        <dbReference type="ARBA" id="ARBA00022691"/>
    </source>
</evidence>
<accession>A0A6J4QNG1</accession>
<dbReference type="PROSITE" id="PS51682">
    <property type="entry name" value="SAM_OMT_I"/>
    <property type="match status" value="1"/>
</dbReference>
<evidence type="ECO:0000313" key="4">
    <source>
        <dbReference type="EMBL" id="CAA9449672.1"/>
    </source>
</evidence>
<gene>
    <name evidence="4" type="ORF">AVDCRST_MAG37-2199</name>
</gene>
<dbReference type="AlphaFoldDB" id="A0A6J4QNG1"/>
<keyword evidence="1 4" id="KW-0489">Methyltransferase</keyword>